<proteinExistence type="predicted"/>
<keyword evidence="3" id="KW-1185">Reference proteome</keyword>
<feature type="transmembrane region" description="Helical" evidence="1">
    <location>
        <begin position="256"/>
        <end position="273"/>
    </location>
</feature>
<organism evidence="2 3">
    <name type="scientific">Ferrimonas balearica (strain DSM 9799 / CCM 4581 / KCTC 23876 / PAT)</name>
    <dbReference type="NCBI Taxonomy" id="550540"/>
    <lineage>
        <taxon>Bacteria</taxon>
        <taxon>Pseudomonadati</taxon>
        <taxon>Pseudomonadota</taxon>
        <taxon>Gammaproteobacteria</taxon>
        <taxon>Alteromonadales</taxon>
        <taxon>Ferrimonadaceae</taxon>
        <taxon>Ferrimonas</taxon>
    </lineage>
</organism>
<accession>E1STW0</accession>
<reference evidence="2 3" key="1">
    <citation type="journal article" date="2010" name="Stand. Genomic Sci.">
        <title>Complete genome sequence of Ferrimonas balearica type strain (PAT).</title>
        <authorList>
            <person name="Nolan M."/>
            <person name="Sikorski J."/>
            <person name="Davenport K."/>
            <person name="Lucas S."/>
            <person name="Glavina Del Rio T."/>
            <person name="Tice H."/>
            <person name="Cheng J."/>
            <person name="Goodwin L."/>
            <person name="Pitluck S."/>
            <person name="Liolios K."/>
            <person name="Ivanova N."/>
            <person name="Mavromatis K."/>
            <person name="Ovchinnikova G."/>
            <person name="Pati A."/>
            <person name="Chen A."/>
            <person name="Palaniappan K."/>
            <person name="Land M."/>
            <person name="Hauser L."/>
            <person name="Chang Y."/>
            <person name="Jeffries C."/>
            <person name="Tapia R."/>
            <person name="Brettin T."/>
            <person name="Detter J."/>
            <person name="Han C."/>
            <person name="Yasawong M."/>
            <person name="Rohde M."/>
            <person name="Tindall B."/>
            <person name="Goker M."/>
            <person name="Woyke T."/>
            <person name="Bristow J."/>
            <person name="Eisen J."/>
            <person name="Markowitz V."/>
            <person name="Hugenholtz P."/>
            <person name="Kyrpides N."/>
            <person name="Klenk H."/>
            <person name="Lapidus A."/>
        </authorList>
    </citation>
    <scope>NUCLEOTIDE SEQUENCE [LARGE SCALE GENOMIC DNA]</scope>
    <source>
        <strain evidence="3">DSM 9799 / CCM 4581 / KCTC 23876 / PAT</strain>
    </source>
</reference>
<feature type="transmembrane region" description="Helical" evidence="1">
    <location>
        <begin position="234"/>
        <end position="251"/>
    </location>
</feature>
<feature type="transmembrane region" description="Helical" evidence="1">
    <location>
        <begin position="318"/>
        <end position="336"/>
    </location>
</feature>
<feature type="transmembrane region" description="Helical" evidence="1">
    <location>
        <begin position="157"/>
        <end position="175"/>
    </location>
</feature>
<dbReference type="GeneID" id="67183227"/>
<dbReference type="AlphaFoldDB" id="E1STW0"/>
<dbReference type="EMBL" id="CP002209">
    <property type="protein sequence ID" value="ADN77204.1"/>
    <property type="molecule type" value="Genomic_DNA"/>
</dbReference>
<feature type="transmembrane region" description="Helical" evidence="1">
    <location>
        <begin position="285"/>
        <end position="311"/>
    </location>
</feature>
<dbReference type="HOGENOM" id="CLU_780201_0_0_6"/>
<evidence type="ECO:0000313" key="3">
    <source>
        <dbReference type="Proteomes" id="UP000006683"/>
    </source>
</evidence>
<protein>
    <submittedName>
        <fullName evidence="2">Uncharacterized protein</fullName>
    </submittedName>
</protein>
<keyword evidence="1" id="KW-0472">Membrane</keyword>
<feature type="transmembrane region" description="Helical" evidence="1">
    <location>
        <begin position="57"/>
        <end position="75"/>
    </location>
</feature>
<feature type="transmembrane region" description="Helical" evidence="1">
    <location>
        <begin position="195"/>
        <end position="214"/>
    </location>
</feature>
<feature type="transmembrane region" description="Helical" evidence="1">
    <location>
        <begin position="104"/>
        <end position="126"/>
    </location>
</feature>
<keyword evidence="1" id="KW-0812">Transmembrane</keyword>
<keyword evidence="1" id="KW-1133">Transmembrane helix</keyword>
<dbReference type="RefSeq" id="WP_013346510.1">
    <property type="nucleotide sequence ID" value="NC_014541.1"/>
</dbReference>
<dbReference type="KEGG" id="fbl:Fbal_3003"/>
<evidence type="ECO:0000313" key="2">
    <source>
        <dbReference type="EMBL" id="ADN77204.1"/>
    </source>
</evidence>
<feature type="transmembrane region" description="Helical" evidence="1">
    <location>
        <begin position="12"/>
        <end position="37"/>
    </location>
</feature>
<feature type="transmembrane region" description="Helical" evidence="1">
    <location>
        <begin position="133"/>
        <end position="151"/>
    </location>
</feature>
<sequence>MPTLLQRLNADGAAAALPLLLLGMLAAFGTLLVTPLIPQHGLADFRAQELVRFGWENRAWALAGAGLVMPILALLMPQRWLLQLGLLGLAIGTALSAAKLLWGFPLMALSSGVLLSGTLLAVVNHCDKRPMALAARVALFFAGYQLGAGLAEMMVETSPLPAMGCTIALALGLLWSSRSWPTEVAQRGPVRSVPWLALLPIAALLAYWQLPYLALQPWAPENASLPESVWADTMTVYLMAPLALLMAALWWRARWVWPHLIVLALLIAATVLLSNQSPALLPQPLALLTMVINASGLWVKALLVGLSLAVLPKPWRPLWLVLILFLPKLLLVGWTLTLQHGLLWHHVVGMLMFWD</sequence>
<dbReference type="Proteomes" id="UP000006683">
    <property type="component" value="Chromosome"/>
</dbReference>
<gene>
    <name evidence="2" type="ordered locus">Fbal_3003</name>
</gene>
<name>E1STW0_FERBD</name>
<evidence type="ECO:0000256" key="1">
    <source>
        <dbReference type="SAM" id="Phobius"/>
    </source>
</evidence>